<dbReference type="RefSeq" id="WP_010077259.1">
    <property type="nucleotide sequence ID" value="NC_014393.1"/>
</dbReference>
<dbReference type="OrthoDB" id="9803214at2"/>
<dbReference type="AlphaFoldDB" id="D9SKN0"/>
<evidence type="ECO:0000256" key="7">
    <source>
        <dbReference type="HAMAP-Rule" id="MF_00159"/>
    </source>
</evidence>
<keyword evidence="11" id="KW-1185">Reference proteome</keyword>
<gene>
    <name evidence="7" type="primary">ispG</name>
    <name evidence="10" type="ordered locus">Clocel_1782</name>
</gene>
<dbReference type="HAMAP" id="MF_00159">
    <property type="entry name" value="IspG"/>
    <property type="match status" value="1"/>
</dbReference>
<dbReference type="HOGENOM" id="CLU_042258_0_0_9"/>
<dbReference type="PANTHER" id="PTHR30454">
    <property type="entry name" value="4-HYDROXY-3-METHYLBUT-2-EN-1-YL DIPHOSPHATE SYNTHASE"/>
    <property type="match status" value="1"/>
</dbReference>
<feature type="domain" description="IspG C-terminal" evidence="9">
    <location>
        <begin position="260"/>
        <end position="348"/>
    </location>
</feature>
<dbReference type="Gene3D" id="3.20.20.20">
    <property type="entry name" value="Dihydropteroate synthase-like"/>
    <property type="match status" value="1"/>
</dbReference>
<keyword evidence="5 7" id="KW-0411">Iron-sulfur</keyword>
<dbReference type="SUPFAM" id="SSF51717">
    <property type="entry name" value="Dihydropteroate synthetase-like"/>
    <property type="match status" value="1"/>
</dbReference>
<feature type="binding site" evidence="7">
    <location>
        <position position="306"/>
    </location>
    <ligand>
        <name>[4Fe-4S] cluster</name>
        <dbReference type="ChEBI" id="CHEBI:49883"/>
    </ligand>
</feature>
<dbReference type="Pfam" id="PF04551">
    <property type="entry name" value="GcpE"/>
    <property type="match status" value="1"/>
</dbReference>
<dbReference type="InterPro" id="IPR045854">
    <property type="entry name" value="NO2/SO3_Rdtase_4Fe4S_sf"/>
</dbReference>
<dbReference type="NCBIfam" id="TIGR00612">
    <property type="entry name" value="ispG_gcpE"/>
    <property type="match status" value="1"/>
</dbReference>
<dbReference type="InterPro" id="IPR058579">
    <property type="entry name" value="IspG_C"/>
</dbReference>
<keyword evidence="2 7" id="KW-0479">Metal-binding</keyword>
<evidence type="ECO:0000313" key="11">
    <source>
        <dbReference type="Proteomes" id="UP000002730"/>
    </source>
</evidence>
<keyword evidence="3 7" id="KW-0560">Oxidoreductase</keyword>
<evidence type="ECO:0000256" key="5">
    <source>
        <dbReference type="ARBA" id="ARBA00023014"/>
    </source>
</evidence>
<evidence type="ECO:0000256" key="4">
    <source>
        <dbReference type="ARBA" id="ARBA00023004"/>
    </source>
</evidence>
<dbReference type="PANTHER" id="PTHR30454:SF0">
    <property type="entry name" value="4-HYDROXY-3-METHYLBUT-2-EN-1-YL DIPHOSPHATE SYNTHASE (FERREDOXIN), CHLOROPLASTIC"/>
    <property type="match status" value="1"/>
</dbReference>
<dbReference type="FunFam" id="3.20.20.20:FF:000001">
    <property type="entry name" value="4-hydroxy-3-methylbut-2-en-1-yl diphosphate synthase (flavodoxin)"/>
    <property type="match status" value="1"/>
</dbReference>
<feature type="binding site" evidence="7">
    <location>
        <position position="267"/>
    </location>
    <ligand>
        <name>[4Fe-4S] cluster</name>
        <dbReference type="ChEBI" id="CHEBI:49883"/>
    </ligand>
</feature>
<reference evidence="10 11" key="1">
    <citation type="submission" date="2010-08" db="EMBL/GenBank/DDBJ databases">
        <title>Complete sequence of Clostridium cellulovorans 743B.</title>
        <authorList>
            <consortium name="US DOE Joint Genome Institute"/>
            <person name="Lucas S."/>
            <person name="Copeland A."/>
            <person name="Lapidus A."/>
            <person name="Cheng J.-F."/>
            <person name="Bruce D."/>
            <person name="Goodwin L."/>
            <person name="Pitluck S."/>
            <person name="Chertkov O."/>
            <person name="Detter J.C."/>
            <person name="Han C."/>
            <person name="Tapia R."/>
            <person name="Land M."/>
            <person name="Hauser L."/>
            <person name="Chang Y.-J."/>
            <person name="Jeffries C."/>
            <person name="Kyrpides N."/>
            <person name="Ivanova N."/>
            <person name="Mikhailova N."/>
            <person name="Hemme C.L."/>
            <person name="Woyke T."/>
        </authorList>
    </citation>
    <scope>NUCLEOTIDE SEQUENCE [LARGE SCALE GENOMIC DNA]</scope>
    <source>
        <strain evidence="11">ATCC 35296 / DSM 3052 / OCM 3 / 743B</strain>
    </source>
</reference>
<evidence type="ECO:0000256" key="3">
    <source>
        <dbReference type="ARBA" id="ARBA00023002"/>
    </source>
</evidence>
<proteinExistence type="inferred from homology"/>
<dbReference type="InterPro" id="IPR011005">
    <property type="entry name" value="Dihydropteroate_synth-like_sf"/>
</dbReference>
<protein>
    <recommendedName>
        <fullName evidence="7">4-hydroxy-3-methylbut-2-en-1-yl diphosphate synthase (flavodoxin)</fullName>
        <ecNumber evidence="7">1.17.7.3</ecNumber>
    </recommendedName>
    <alternativeName>
        <fullName evidence="7">1-hydroxy-2-methyl-2-(E)-butenyl 4-diphosphate synthase</fullName>
    </alternativeName>
</protein>
<dbReference type="InterPro" id="IPR058578">
    <property type="entry name" value="IspG_TIM"/>
</dbReference>
<dbReference type="InterPro" id="IPR004588">
    <property type="entry name" value="IspG_bac-typ"/>
</dbReference>
<name>D9SKN0_CLOC7</name>
<evidence type="ECO:0000256" key="6">
    <source>
        <dbReference type="ARBA" id="ARBA00023229"/>
    </source>
</evidence>
<evidence type="ECO:0000259" key="8">
    <source>
        <dbReference type="Pfam" id="PF04551"/>
    </source>
</evidence>
<keyword evidence="1 7" id="KW-0004">4Fe-4S</keyword>
<comment type="pathway">
    <text evidence="7">Isoprenoid biosynthesis; isopentenyl diphosphate biosynthesis via DXP pathway; isopentenyl diphosphate from 1-deoxy-D-xylulose 5-phosphate: step 5/6.</text>
</comment>
<dbReference type="STRING" id="573061.Clocel_1782"/>
<dbReference type="EMBL" id="CP002160">
    <property type="protein sequence ID" value="ADL51526.1"/>
    <property type="molecule type" value="Genomic_DNA"/>
</dbReference>
<dbReference type="GO" id="GO:0016114">
    <property type="term" value="P:terpenoid biosynthetic process"/>
    <property type="evidence" value="ECO:0007669"/>
    <property type="project" value="InterPro"/>
</dbReference>
<keyword evidence="4 7" id="KW-0408">Iron</keyword>
<comment type="similarity">
    <text evidence="7">Belongs to the IspG family.</text>
</comment>
<organism evidence="10 11">
    <name type="scientific">Clostridium cellulovorans (strain ATCC 35296 / DSM 3052 / OCM 3 / 743B)</name>
    <dbReference type="NCBI Taxonomy" id="573061"/>
    <lineage>
        <taxon>Bacteria</taxon>
        <taxon>Bacillati</taxon>
        <taxon>Bacillota</taxon>
        <taxon>Clostridia</taxon>
        <taxon>Eubacteriales</taxon>
        <taxon>Clostridiaceae</taxon>
        <taxon>Clostridium</taxon>
    </lineage>
</organism>
<dbReference type="eggNOG" id="COG0821">
    <property type="taxonomic scope" value="Bacteria"/>
</dbReference>
<dbReference type="GO" id="GO:0005506">
    <property type="term" value="F:iron ion binding"/>
    <property type="evidence" value="ECO:0007669"/>
    <property type="project" value="InterPro"/>
</dbReference>
<sequence length="349" mass="37654">MLRKKTKKIAVGDIFIGGDSPISVQSMTNTDTRNVEATVSQILALEEAGCDIVRCAVKDMEAASAIKEIVTKVNIPVVADIHFDYRLALESIKNGISALRINPGNIGDLERVRAVASKAKERHIPIRIGVNSGSLEKEILNKYKKVTKEALVESALNHVKILEAVDFNDIVISIKSSDVVTMVESYKLASSLCDYPMHLGVTEAGTIWRGTIKSSVGIGALLCEGIGDTIRVSLTGDPLEEIKVGKEILKSVGYNNSGIQFVSCPTCGRTEIDLINIANEVEAKLESCKKNIKVAIMGCIVNGPGEAREADIGIAGGNGEGLIFKKGQIIRKVKEEDLVKELLQEIENL</sequence>
<dbReference type="UniPathway" id="UPA00056">
    <property type="reaction ID" value="UER00096"/>
</dbReference>
<dbReference type="PIRSF" id="PIRSF004640">
    <property type="entry name" value="IspG"/>
    <property type="match status" value="1"/>
</dbReference>
<comment type="function">
    <text evidence="7">Converts 2C-methyl-D-erythritol 2,4-cyclodiphosphate (ME-2,4cPP) into 1-hydroxy-2-methyl-2-(E)-butenyl 4-diphosphate.</text>
</comment>
<evidence type="ECO:0000256" key="2">
    <source>
        <dbReference type="ARBA" id="ARBA00022723"/>
    </source>
</evidence>
<dbReference type="Gene3D" id="3.30.413.10">
    <property type="entry name" value="Sulfite Reductase Hemoprotein, domain 1"/>
    <property type="match status" value="1"/>
</dbReference>
<keyword evidence="6 7" id="KW-0414">Isoprene biosynthesis</keyword>
<dbReference type="InterPro" id="IPR016425">
    <property type="entry name" value="IspG_bac"/>
</dbReference>
<dbReference type="Pfam" id="PF26540">
    <property type="entry name" value="GcpE_C"/>
    <property type="match status" value="1"/>
</dbReference>
<dbReference type="SUPFAM" id="SSF56014">
    <property type="entry name" value="Nitrite and sulphite reductase 4Fe-4S domain-like"/>
    <property type="match status" value="1"/>
</dbReference>
<feature type="binding site" evidence="7">
    <location>
        <position position="264"/>
    </location>
    <ligand>
        <name>[4Fe-4S] cluster</name>
        <dbReference type="ChEBI" id="CHEBI:49883"/>
    </ligand>
</feature>
<dbReference type="GO" id="GO:0051539">
    <property type="term" value="F:4 iron, 4 sulfur cluster binding"/>
    <property type="evidence" value="ECO:0007669"/>
    <property type="project" value="UniProtKB-UniRule"/>
</dbReference>
<comment type="cofactor">
    <cofactor evidence="7">
        <name>[4Fe-4S] cluster</name>
        <dbReference type="ChEBI" id="CHEBI:49883"/>
    </cofactor>
    <text evidence="7">Binds 1 [4Fe-4S] cluster.</text>
</comment>
<feature type="domain" description="IspG TIM-barrel" evidence="8">
    <location>
        <begin position="6"/>
        <end position="246"/>
    </location>
</feature>
<evidence type="ECO:0000313" key="10">
    <source>
        <dbReference type="EMBL" id="ADL51526.1"/>
    </source>
</evidence>
<dbReference type="FunFam" id="3.30.413.10:FF:000005">
    <property type="entry name" value="4-hydroxy-3-methylbut-2-en-1-yl diphosphate synthase (flavodoxin)"/>
    <property type="match status" value="1"/>
</dbReference>
<dbReference type="GO" id="GO:0046429">
    <property type="term" value="F:4-hydroxy-3-methylbut-2-en-1-yl diphosphate synthase activity (ferredoxin)"/>
    <property type="evidence" value="ECO:0007669"/>
    <property type="project" value="UniProtKB-UniRule"/>
</dbReference>
<evidence type="ECO:0000259" key="9">
    <source>
        <dbReference type="Pfam" id="PF26540"/>
    </source>
</evidence>
<comment type="catalytic activity">
    <reaction evidence="7">
        <text>(2E)-4-hydroxy-3-methylbut-2-enyl diphosphate + oxidized [flavodoxin] + H2O + 2 H(+) = 2-C-methyl-D-erythritol 2,4-cyclic diphosphate + reduced [flavodoxin]</text>
        <dbReference type="Rhea" id="RHEA:43604"/>
        <dbReference type="Rhea" id="RHEA-COMP:10622"/>
        <dbReference type="Rhea" id="RHEA-COMP:10623"/>
        <dbReference type="ChEBI" id="CHEBI:15377"/>
        <dbReference type="ChEBI" id="CHEBI:15378"/>
        <dbReference type="ChEBI" id="CHEBI:57618"/>
        <dbReference type="ChEBI" id="CHEBI:58210"/>
        <dbReference type="ChEBI" id="CHEBI:58483"/>
        <dbReference type="ChEBI" id="CHEBI:128753"/>
        <dbReference type="EC" id="1.17.7.3"/>
    </reaction>
</comment>
<dbReference type="Proteomes" id="UP000002730">
    <property type="component" value="Chromosome"/>
</dbReference>
<dbReference type="NCBIfam" id="NF001540">
    <property type="entry name" value="PRK00366.1"/>
    <property type="match status" value="1"/>
</dbReference>
<dbReference type="GO" id="GO:0019288">
    <property type="term" value="P:isopentenyl diphosphate biosynthetic process, methylerythritol 4-phosphate pathway"/>
    <property type="evidence" value="ECO:0007669"/>
    <property type="project" value="UniProtKB-UniRule"/>
</dbReference>
<dbReference type="KEGG" id="ccb:Clocel_1782"/>
<dbReference type="EC" id="1.17.7.3" evidence="7"/>
<evidence type="ECO:0000256" key="1">
    <source>
        <dbReference type="ARBA" id="ARBA00022485"/>
    </source>
</evidence>
<feature type="binding site" evidence="7">
    <location>
        <position position="299"/>
    </location>
    <ligand>
        <name>[4Fe-4S] cluster</name>
        <dbReference type="ChEBI" id="CHEBI:49883"/>
    </ligand>
</feature>
<accession>D9SKN0</accession>
<dbReference type="GO" id="GO:0141197">
    <property type="term" value="F:4-hydroxy-3-methylbut-2-enyl-diphosphate synthase activity (flavodoxin)"/>
    <property type="evidence" value="ECO:0007669"/>
    <property type="project" value="UniProtKB-EC"/>
</dbReference>